<dbReference type="GO" id="GO:0000460">
    <property type="term" value="P:maturation of 5.8S rRNA"/>
    <property type="evidence" value="ECO:0007669"/>
    <property type="project" value="TreeGrafter"/>
</dbReference>
<evidence type="ECO:0000313" key="2">
    <source>
        <dbReference type="EMBL" id="CAD7666096.1"/>
    </source>
</evidence>
<evidence type="ECO:0000313" key="3">
    <source>
        <dbReference type="Proteomes" id="UP000728032"/>
    </source>
</evidence>
<gene>
    <name evidence="2" type="ORF">ONB1V03_LOCUS22643</name>
</gene>
<proteinExistence type="predicted"/>
<evidence type="ECO:0000256" key="1">
    <source>
        <dbReference type="SAM" id="MobiDB-lite"/>
    </source>
</evidence>
<feature type="region of interest" description="Disordered" evidence="1">
    <location>
        <begin position="53"/>
        <end position="118"/>
    </location>
</feature>
<feature type="non-terminal residue" evidence="2">
    <location>
        <position position="1"/>
    </location>
</feature>
<dbReference type="EMBL" id="CAJPVJ010051956">
    <property type="protein sequence ID" value="CAG2183222.1"/>
    <property type="molecule type" value="Genomic_DNA"/>
</dbReference>
<accession>A0A7R9MT82</accession>
<feature type="compositionally biased region" description="Polar residues" evidence="1">
    <location>
        <begin position="82"/>
        <end position="91"/>
    </location>
</feature>
<dbReference type="PANTHER" id="PTHR13582:SF0">
    <property type="entry name" value="M-PHASE PHOSPHOPROTEIN 6"/>
    <property type="match status" value="1"/>
</dbReference>
<dbReference type="InterPro" id="IPR019324">
    <property type="entry name" value="MPP6"/>
</dbReference>
<protein>
    <submittedName>
        <fullName evidence="2">Uncharacterized protein</fullName>
    </submittedName>
</protein>
<dbReference type="PANTHER" id="PTHR13582">
    <property type="entry name" value="M-PHASE PHOSPHOPROTEIN 6"/>
    <property type="match status" value="1"/>
</dbReference>
<reference evidence="2" key="1">
    <citation type="submission" date="2020-11" db="EMBL/GenBank/DDBJ databases">
        <authorList>
            <person name="Tran Van P."/>
        </authorList>
    </citation>
    <scope>NUCLEOTIDE SEQUENCE</scope>
</reference>
<dbReference type="EMBL" id="OC966781">
    <property type="protein sequence ID" value="CAD7666096.1"/>
    <property type="molecule type" value="Genomic_DNA"/>
</dbReference>
<dbReference type="OrthoDB" id="20403at2759"/>
<feature type="compositionally biased region" description="Basic and acidic residues" evidence="1">
    <location>
        <begin position="53"/>
        <end position="73"/>
    </location>
</feature>
<keyword evidence="3" id="KW-1185">Reference proteome</keyword>
<dbReference type="Pfam" id="PF10175">
    <property type="entry name" value="MPP6"/>
    <property type="match status" value="1"/>
</dbReference>
<dbReference type="AlphaFoldDB" id="A0A7R9MT82"/>
<feature type="compositionally biased region" description="Basic and acidic residues" evidence="1">
    <location>
        <begin position="107"/>
        <end position="118"/>
    </location>
</feature>
<feature type="compositionally biased region" description="Basic residues" evidence="1">
    <location>
        <begin position="92"/>
        <end position="106"/>
    </location>
</feature>
<dbReference type="Proteomes" id="UP000728032">
    <property type="component" value="Unassembled WGS sequence"/>
</dbReference>
<sequence>TATEVPLLDTQYNENIWIESQKYLINNSYLYCEGLVFGRMSFRGMNPEIEKLMQELDDKSGDHKTKETAKESTEVSDEEMTNRYSKYISNSSHRKRNMCSHKRHQNQRSDKRFKSSYH</sequence>
<organism evidence="2">
    <name type="scientific">Oppiella nova</name>
    <dbReference type="NCBI Taxonomy" id="334625"/>
    <lineage>
        <taxon>Eukaryota</taxon>
        <taxon>Metazoa</taxon>
        <taxon>Ecdysozoa</taxon>
        <taxon>Arthropoda</taxon>
        <taxon>Chelicerata</taxon>
        <taxon>Arachnida</taxon>
        <taxon>Acari</taxon>
        <taxon>Acariformes</taxon>
        <taxon>Sarcoptiformes</taxon>
        <taxon>Oribatida</taxon>
        <taxon>Brachypylina</taxon>
        <taxon>Oppioidea</taxon>
        <taxon>Oppiidae</taxon>
        <taxon>Oppiella</taxon>
    </lineage>
</organism>
<name>A0A7R9MT82_9ACAR</name>